<gene>
    <name evidence="1" type="ORF">BTMF_LOCUS15588</name>
</gene>
<evidence type="ECO:0000313" key="1">
    <source>
        <dbReference type="EMBL" id="VDO54802.1"/>
    </source>
</evidence>
<evidence type="ECO:0000313" key="2">
    <source>
        <dbReference type="Proteomes" id="UP000280834"/>
    </source>
</evidence>
<dbReference type="Proteomes" id="UP000280834">
    <property type="component" value="Unassembled WGS sequence"/>
</dbReference>
<keyword evidence="2" id="KW-1185">Reference proteome</keyword>
<accession>A0A0R3RC52</accession>
<reference evidence="3" key="1">
    <citation type="submission" date="2017-02" db="UniProtKB">
        <authorList>
            <consortium name="WormBaseParasite"/>
        </authorList>
    </citation>
    <scope>IDENTIFICATION</scope>
</reference>
<dbReference type="WBParaSite" id="BTMF_0001762101-mRNA-1">
    <property type="protein sequence ID" value="BTMF_0001762101-mRNA-1"/>
    <property type="gene ID" value="BTMF_0001762101"/>
</dbReference>
<organism evidence="3">
    <name type="scientific">Brugia timori</name>
    <dbReference type="NCBI Taxonomy" id="42155"/>
    <lineage>
        <taxon>Eukaryota</taxon>
        <taxon>Metazoa</taxon>
        <taxon>Ecdysozoa</taxon>
        <taxon>Nematoda</taxon>
        <taxon>Chromadorea</taxon>
        <taxon>Rhabditida</taxon>
        <taxon>Spirurina</taxon>
        <taxon>Spiruromorpha</taxon>
        <taxon>Filarioidea</taxon>
        <taxon>Onchocercidae</taxon>
        <taxon>Brugia</taxon>
    </lineage>
</organism>
<dbReference type="AlphaFoldDB" id="A0A0R3RC52"/>
<proteinExistence type="predicted"/>
<dbReference type="EMBL" id="UZAG01022810">
    <property type="protein sequence ID" value="VDO54802.1"/>
    <property type="molecule type" value="Genomic_DNA"/>
</dbReference>
<name>A0A0R3RC52_9BILA</name>
<protein>
    <submittedName>
        <fullName evidence="3">Ovule protein</fullName>
    </submittedName>
</protein>
<reference evidence="1 2" key="2">
    <citation type="submission" date="2018-11" db="EMBL/GenBank/DDBJ databases">
        <authorList>
            <consortium name="Pathogen Informatics"/>
        </authorList>
    </citation>
    <scope>NUCLEOTIDE SEQUENCE [LARGE SCALE GENOMIC DNA]</scope>
</reference>
<sequence>MLLESSLKPNIHNIIKAQINIVPDKNNKRKKHCNQLQESAVSLPADLHAIEAFWFTTIACSVIQSTRSWAIIILLLIVIIQKHLIHVLNEISFRLVCLLFF</sequence>
<evidence type="ECO:0000313" key="3">
    <source>
        <dbReference type="WBParaSite" id="BTMF_0001762101-mRNA-1"/>
    </source>
</evidence>